<dbReference type="Pfam" id="PF21822">
    <property type="entry name" value="Phage_TAC_15"/>
    <property type="match status" value="1"/>
</dbReference>
<dbReference type="RefSeq" id="WP_378109093.1">
    <property type="nucleotide sequence ID" value="NZ_JBHSRG010000010.1"/>
</dbReference>
<gene>
    <name evidence="1" type="ORF">ACFPZP_16035</name>
</gene>
<comment type="caution">
    <text evidence="1">The sequence shown here is derived from an EMBL/GenBank/DDBJ whole genome shotgun (WGS) entry which is preliminary data.</text>
</comment>
<sequence length="147" mass="15825">MEFDINGVDYRATKLSVFDQLKVCRKLLPVLSSIVPDLAKLRETAAATAGDREKTSQVISTILPKIADVVAGMPEEDVNAILFPCLSVVTRKAITGNWTPVFSNGSLMFDDIDLFTMLNIAGRVAADNLGNFLPVPPTSVTQGQQSA</sequence>
<evidence type="ECO:0000313" key="2">
    <source>
        <dbReference type="Proteomes" id="UP001596169"/>
    </source>
</evidence>
<name>A0ABW1Q106_9ENTR</name>
<dbReference type="EMBL" id="JBHSRG010000010">
    <property type="protein sequence ID" value="MFC6122564.1"/>
    <property type="molecule type" value="Genomic_DNA"/>
</dbReference>
<evidence type="ECO:0000313" key="1">
    <source>
        <dbReference type="EMBL" id="MFC6122564.1"/>
    </source>
</evidence>
<proteinExistence type="predicted"/>
<organism evidence="1 2">
    <name type="scientific">Citrobacter bitternis</name>
    <dbReference type="NCBI Taxonomy" id="1585982"/>
    <lineage>
        <taxon>Bacteria</taxon>
        <taxon>Pseudomonadati</taxon>
        <taxon>Pseudomonadota</taxon>
        <taxon>Gammaproteobacteria</taxon>
        <taxon>Enterobacterales</taxon>
        <taxon>Enterobacteriaceae</taxon>
        <taxon>Citrobacter</taxon>
    </lineage>
</organism>
<accession>A0ABW1Q106</accession>
<reference evidence="2" key="1">
    <citation type="journal article" date="2019" name="Int. J. Syst. Evol. Microbiol.">
        <title>The Global Catalogue of Microorganisms (GCM) 10K type strain sequencing project: providing services to taxonomists for standard genome sequencing and annotation.</title>
        <authorList>
            <consortium name="The Broad Institute Genomics Platform"/>
            <consortium name="The Broad Institute Genome Sequencing Center for Infectious Disease"/>
            <person name="Wu L."/>
            <person name="Ma J."/>
        </authorList>
    </citation>
    <scope>NUCLEOTIDE SEQUENCE [LARGE SCALE GENOMIC DNA]</scope>
    <source>
        <strain evidence="2">JCM30009</strain>
    </source>
</reference>
<keyword evidence="2" id="KW-1185">Reference proteome</keyword>
<dbReference type="Proteomes" id="UP001596169">
    <property type="component" value="Unassembled WGS sequence"/>
</dbReference>
<dbReference type="InterPro" id="IPR049156">
    <property type="entry name" value="Phage_chap_TAC_15-like"/>
</dbReference>
<protein>
    <submittedName>
        <fullName evidence="1">Phage tail assembly chaperone</fullName>
    </submittedName>
</protein>